<gene>
    <name evidence="4" type="ORF">ACFPYL_18890</name>
</gene>
<keyword evidence="1 4" id="KW-0328">Glycosyltransferase</keyword>
<reference evidence="5" key="1">
    <citation type="journal article" date="2019" name="Int. J. Syst. Evol. Microbiol.">
        <title>The Global Catalogue of Microorganisms (GCM) 10K type strain sequencing project: providing services to taxonomists for standard genome sequencing and annotation.</title>
        <authorList>
            <consortium name="The Broad Institute Genomics Platform"/>
            <consortium name="The Broad Institute Genome Sequencing Center for Infectious Disease"/>
            <person name="Wu L."/>
            <person name="Ma J."/>
        </authorList>
    </citation>
    <scope>NUCLEOTIDE SEQUENCE [LARGE SCALE GENOMIC DNA]</scope>
    <source>
        <strain evidence="5">CCUG 54522</strain>
    </source>
</reference>
<dbReference type="Gene3D" id="3.40.50.2000">
    <property type="entry name" value="Glycogen Phosphorylase B"/>
    <property type="match status" value="2"/>
</dbReference>
<evidence type="ECO:0000313" key="5">
    <source>
        <dbReference type="Proteomes" id="UP001596135"/>
    </source>
</evidence>
<dbReference type="Proteomes" id="UP001596135">
    <property type="component" value="Unassembled WGS sequence"/>
</dbReference>
<keyword evidence="5" id="KW-1185">Reference proteome</keyword>
<dbReference type="PANTHER" id="PTHR45947:SF3">
    <property type="entry name" value="SULFOQUINOVOSYL TRANSFERASE SQD2"/>
    <property type="match status" value="1"/>
</dbReference>
<dbReference type="SUPFAM" id="SSF53756">
    <property type="entry name" value="UDP-Glycosyltransferase/glycogen phosphorylase"/>
    <property type="match status" value="1"/>
</dbReference>
<dbReference type="PANTHER" id="PTHR45947">
    <property type="entry name" value="SULFOQUINOVOSYL TRANSFERASE SQD2"/>
    <property type="match status" value="1"/>
</dbReference>
<evidence type="ECO:0000256" key="2">
    <source>
        <dbReference type="ARBA" id="ARBA00022679"/>
    </source>
</evidence>
<dbReference type="RefSeq" id="WP_379157836.1">
    <property type="nucleotide sequence ID" value="NZ_JBHSRJ010000008.1"/>
</dbReference>
<dbReference type="Pfam" id="PF13439">
    <property type="entry name" value="Glyco_transf_4"/>
    <property type="match status" value="1"/>
</dbReference>
<proteinExistence type="predicted"/>
<feature type="domain" description="Glycosyltransferase subfamily 4-like N-terminal" evidence="3">
    <location>
        <begin position="15"/>
        <end position="172"/>
    </location>
</feature>
<protein>
    <submittedName>
        <fullName evidence="4">Glycosyltransferase family 4 protein</fullName>
        <ecNumber evidence="4">2.4.-.-</ecNumber>
    </submittedName>
</protein>
<dbReference type="GO" id="GO:0016757">
    <property type="term" value="F:glycosyltransferase activity"/>
    <property type="evidence" value="ECO:0007669"/>
    <property type="project" value="UniProtKB-KW"/>
</dbReference>
<evidence type="ECO:0000259" key="3">
    <source>
        <dbReference type="Pfam" id="PF13439"/>
    </source>
</evidence>
<sequence>MRIVHVSDCYLPRLGGIEIHLRDLVQHQRAEGHDPHVITTTPAAPDVVDEPWVHRVEAATGPLGGLVRADADLRRLLEDLTPDVVHVHVSVLSPFASTAARRASWLGFATLVTVHSMWSRLGPLPATAHALLRLGSWPLAWSAVSETAAAPLRRMLGPGTPVHVLPNAVDPASWRPGGVPGPPAVPTVVSVMRMTRTKRTLPLARILLDVRRRVPAEVPLRAVLVGDGPQRPALERLLRRHRMDDWVELPGRLDRTKIRSVLADASVFVAPAELESFGIAALEARTAGLPVVASSLSGVTEFVEHEREGLLGATDGMLATHIARLVTDASLRERIAQHNATVPPRHDWVEARRRTHELYAQAAATARMPVRGLARVSAA</sequence>
<name>A0ABW1LN61_9ACTN</name>
<keyword evidence="2 4" id="KW-0808">Transferase</keyword>
<accession>A0ABW1LN61</accession>
<dbReference type="EMBL" id="JBHSRJ010000008">
    <property type="protein sequence ID" value="MFC6045163.1"/>
    <property type="molecule type" value="Genomic_DNA"/>
</dbReference>
<dbReference type="InterPro" id="IPR050194">
    <property type="entry name" value="Glycosyltransferase_grp1"/>
</dbReference>
<comment type="caution">
    <text evidence="4">The sequence shown here is derived from an EMBL/GenBank/DDBJ whole genome shotgun (WGS) entry which is preliminary data.</text>
</comment>
<evidence type="ECO:0000313" key="4">
    <source>
        <dbReference type="EMBL" id="MFC6045163.1"/>
    </source>
</evidence>
<organism evidence="4 5">
    <name type="scientific">Nocardioides hankookensis</name>
    <dbReference type="NCBI Taxonomy" id="443157"/>
    <lineage>
        <taxon>Bacteria</taxon>
        <taxon>Bacillati</taxon>
        <taxon>Actinomycetota</taxon>
        <taxon>Actinomycetes</taxon>
        <taxon>Propionibacteriales</taxon>
        <taxon>Nocardioidaceae</taxon>
        <taxon>Nocardioides</taxon>
    </lineage>
</organism>
<dbReference type="Pfam" id="PF13692">
    <property type="entry name" value="Glyco_trans_1_4"/>
    <property type="match status" value="1"/>
</dbReference>
<dbReference type="InterPro" id="IPR028098">
    <property type="entry name" value="Glyco_trans_4-like_N"/>
</dbReference>
<dbReference type="EC" id="2.4.-.-" evidence="4"/>
<evidence type="ECO:0000256" key="1">
    <source>
        <dbReference type="ARBA" id="ARBA00022676"/>
    </source>
</evidence>
<dbReference type="CDD" id="cd03801">
    <property type="entry name" value="GT4_PimA-like"/>
    <property type="match status" value="1"/>
</dbReference>